<keyword evidence="3" id="KW-1185">Reference proteome</keyword>
<feature type="compositionally biased region" description="Basic and acidic residues" evidence="1">
    <location>
        <begin position="48"/>
        <end position="58"/>
    </location>
</feature>
<proteinExistence type="predicted"/>
<feature type="region of interest" description="Disordered" evidence="1">
    <location>
        <begin position="40"/>
        <end position="84"/>
    </location>
</feature>
<comment type="caution">
    <text evidence="2">The sequence shown here is derived from an EMBL/GenBank/DDBJ whole genome shotgun (WGS) entry which is preliminary data.</text>
</comment>
<dbReference type="EMBL" id="JASPKY010000465">
    <property type="protein sequence ID" value="KAK9695990.1"/>
    <property type="molecule type" value="Genomic_DNA"/>
</dbReference>
<evidence type="ECO:0000313" key="2">
    <source>
        <dbReference type="EMBL" id="KAK9695990.1"/>
    </source>
</evidence>
<feature type="compositionally biased region" description="Basic residues" evidence="1">
    <location>
        <begin position="75"/>
        <end position="84"/>
    </location>
</feature>
<accession>A0AAW1J0I7</accession>
<protein>
    <submittedName>
        <fullName evidence="2">Uncharacterized protein</fullName>
    </submittedName>
</protein>
<dbReference type="Proteomes" id="UP001458880">
    <property type="component" value="Unassembled WGS sequence"/>
</dbReference>
<evidence type="ECO:0000313" key="3">
    <source>
        <dbReference type="Proteomes" id="UP001458880"/>
    </source>
</evidence>
<name>A0AAW1J0I7_POPJA</name>
<dbReference type="AlphaFoldDB" id="A0AAW1J0I7"/>
<reference evidence="2 3" key="1">
    <citation type="journal article" date="2024" name="BMC Genomics">
        <title>De novo assembly and annotation of Popillia japonica's genome with initial clues to its potential as an invasive pest.</title>
        <authorList>
            <person name="Cucini C."/>
            <person name="Boschi S."/>
            <person name="Funari R."/>
            <person name="Cardaioli E."/>
            <person name="Iannotti N."/>
            <person name="Marturano G."/>
            <person name="Paoli F."/>
            <person name="Bruttini M."/>
            <person name="Carapelli A."/>
            <person name="Frati F."/>
            <person name="Nardi F."/>
        </authorList>
    </citation>
    <scope>NUCLEOTIDE SEQUENCE [LARGE SCALE GENOMIC DNA]</scope>
    <source>
        <strain evidence="2">DMR45628</strain>
    </source>
</reference>
<organism evidence="2 3">
    <name type="scientific">Popillia japonica</name>
    <name type="common">Japanese beetle</name>
    <dbReference type="NCBI Taxonomy" id="7064"/>
    <lineage>
        <taxon>Eukaryota</taxon>
        <taxon>Metazoa</taxon>
        <taxon>Ecdysozoa</taxon>
        <taxon>Arthropoda</taxon>
        <taxon>Hexapoda</taxon>
        <taxon>Insecta</taxon>
        <taxon>Pterygota</taxon>
        <taxon>Neoptera</taxon>
        <taxon>Endopterygota</taxon>
        <taxon>Coleoptera</taxon>
        <taxon>Polyphaga</taxon>
        <taxon>Scarabaeiformia</taxon>
        <taxon>Scarabaeidae</taxon>
        <taxon>Rutelinae</taxon>
        <taxon>Popillia</taxon>
    </lineage>
</organism>
<sequence>MGSRPHHMVKEACWLEDLAEFKSKHSYAGIYSSSGNVLLDPMKGTAKHHNEADQDQDPRLPTISSSVVSSNTVRSLKHSSQRNI</sequence>
<evidence type="ECO:0000256" key="1">
    <source>
        <dbReference type="SAM" id="MobiDB-lite"/>
    </source>
</evidence>
<gene>
    <name evidence="2" type="ORF">QE152_g32192</name>
</gene>